<name>A0AA39K6M6_ARMTA</name>
<evidence type="ECO:0000313" key="1">
    <source>
        <dbReference type="EMBL" id="KAK0455541.1"/>
    </source>
</evidence>
<sequence length="776" mass="88010">MSPERRENRSAPINRRILVDIEDTLDNDLNIHDVPFTYSREYGLDPPNPFVQLQDFGAIGLPLSERDAQAFISFSEKDASQPTNLWEFSACDVHFMNPKWGQWVKNTVAKDVRHVLGLPPCECEFGKMSLQSAGSAARPPQDSRQLKASEDRPVFGTIEILLPSSFIGGDVTIAYPAIPYERTTTTEESCFSTFVLGFRAGAVETIAPLQSGYRLSLTYYLVHSGNDSQLQTSFDLAAAKEKLRSILSTWKTDASSPNVIPIKLVHKYTAGSSFSSMSLRHPDDVLLLCLQSITADLHLPMFIVHVEHYRVSFLSIDGDHSDIKDEEDTLRETRGYYRSYDELMRFLELYGDEDEYRVGNVKPNGGYRYGGMVIKQIVDMEGMPVTVHNLDFPAQSIIHDAYDVRYNSFYDDPEMDRTVRGKPDFEDLDVEYNHKDLVTGDYLEVWKDTLLVLCGDPPSWTVTVGDVFDYACDHLELSQSPKAGTNENKLVEALLECCKKPQSLKRPMADKEAKLKRAAMLLVDIASRWNDVGLFDKTVEAYDIRRKIDRIGSQGFVTAYNTFPWMSVKAFFSDAIIQGESNPYRTDVLRTLKQAAEAKADFEVVRWCQEIEETIYFNLKPVDETQVSWLVDLAKERGVSFFRNRFFERFKSDKNLPVRFWLSLSQNLIQSQHAFGPLARETSDALISELTALAVQSLPAFPLKEIVVPPEEKWHVFEIPADSDSDSAEDVYEVAPEYEMDIDLIMDIIGLCVRSNNSKHCAGRNTLLGIFIGVWL</sequence>
<dbReference type="EMBL" id="JAUEPS010000025">
    <property type="protein sequence ID" value="KAK0455541.1"/>
    <property type="molecule type" value="Genomic_DNA"/>
</dbReference>
<evidence type="ECO:0000313" key="2">
    <source>
        <dbReference type="Proteomes" id="UP001175211"/>
    </source>
</evidence>
<gene>
    <name evidence="1" type="ORF">EV420DRAFT_576475</name>
</gene>
<keyword evidence="2" id="KW-1185">Reference proteome</keyword>
<dbReference type="AlphaFoldDB" id="A0AA39K6M6"/>
<comment type="caution">
    <text evidence="1">The sequence shown here is derived from an EMBL/GenBank/DDBJ whole genome shotgun (WGS) entry which is preliminary data.</text>
</comment>
<dbReference type="RefSeq" id="XP_060329051.1">
    <property type="nucleotide sequence ID" value="XM_060482646.1"/>
</dbReference>
<reference evidence="1" key="1">
    <citation type="submission" date="2023-06" db="EMBL/GenBank/DDBJ databases">
        <authorList>
            <consortium name="Lawrence Berkeley National Laboratory"/>
            <person name="Ahrendt S."/>
            <person name="Sahu N."/>
            <person name="Indic B."/>
            <person name="Wong-Bajracharya J."/>
            <person name="Merenyi Z."/>
            <person name="Ke H.-M."/>
            <person name="Monk M."/>
            <person name="Kocsube S."/>
            <person name="Drula E."/>
            <person name="Lipzen A."/>
            <person name="Balint B."/>
            <person name="Henrissat B."/>
            <person name="Andreopoulos B."/>
            <person name="Martin F.M."/>
            <person name="Harder C.B."/>
            <person name="Rigling D."/>
            <person name="Ford K.L."/>
            <person name="Foster G.D."/>
            <person name="Pangilinan J."/>
            <person name="Papanicolaou A."/>
            <person name="Barry K."/>
            <person name="LaButti K."/>
            <person name="Viragh M."/>
            <person name="Koriabine M."/>
            <person name="Yan M."/>
            <person name="Riley R."/>
            <person name="Champramary S."/>
            <person name="Plett K.L."/>
            <person name="Tsai I.J."/>
            <person name="Slot J."/>
            <person name="Sipos G."/>
            <person name="Plett J."/>
            <person name="Nagy L.G."/>
            <person name="Grigoriev I.V."/>
        </authorList>
    </citation>
    <scope>NUCLEOTIDE SEQUENCE</scope>
    <source>
        <strain evidence="1">CCBAS 213</strain>
    </source>
</reference>
<proteinExistence type="predicted"/>
<protein>
    <submittedName>
        <fullName evidence="1">Uncharacterized protein</fullName>
    </submittedName>
</protein>
<dbReference type="GeneID" id="85366194"/>
<organism evidence="1 2">
    <name type="scientific">Armillaria tabescens</name>
    <name type="common">Ringless honey mushroom</name>
    <name type="synonym">Agaricus tabescens</name>
    <dbReference type="NCBI Taxonomy" id="1929756"/>
    <lineage>
        <taxon>Eukaryota</taxon>
        <taxon>Fungi</taxon>
        <taxon>Dikarya</taxon>
        <taxon>Basidiomycota</taxon>
        <taxon>Agaricomycotina</taxon>
        <taxon>Agaricomycetes</taxon>
        <taxon>Agaricomycetidae</taxon>
        <taxon>Agaricales</taxon>
        <taxon>Marasmiineae</taxon>
        <taxon>Physalacriaceae</taxon>
        <taxon>Desarmillaria</taxon>
    </lineage>
</organism>
<dbReference type="Proteomes" id="UP001175211">
    <property type="component" value="Unassembled WGS sequence"/>
</dbReference>
<accession>A0AA39K6M6</accession>